<reference evidence="4 5" key="1">
    <citation type="journal article" date="2014" name="Genome Announc.">
        <title>Draft Genome Sequence of Fervidicella metallireducens Strain AeBT, an Iron-Reducing Thermoanaerobe from the Great Artesian Basin.</title>
        <authorList>
            <person name="Patel B.K."/>
        </authorList>
    </citation>
    <scope>NUCLEOTIDE SEQUENCE [LARGE SCALE GENOMIC DNA]</scope>
    <source>
        <strain evidence="4 5">AeB</strain>
    </source>
</reference>
<feature type="region of interest" description="Disordered" evidence="1">
    <location>
        <begin position="183"/>
        <end position="225"/>
    </location>
</feature>
<evidence type="ECO:0000256" key="1">
    <source>
        <dbReference type="SAM" id="MobiDB-lite"/>
    </source>
</evidence>
<comment type="caution">
    <text evidence="4">The sequence shown here is derived from an EMBL/GenBank/DDBJ whole genome shotgun (WGS) entry which is preliminary data.</text>
</comment>
<sequence length="921" mass="99905">MSAISSTLKLIDRFTSPIEKSIDAIDRMIDALEMANSEGMNSDLSSAFDLARSSINSADAALSEITRDLQGIGVEAPQNLSNGFEVLRSSINTSNMSLDKINQVLNRILDRMGGSEPQNLANNFEELKDSVADSSQALEEMSLDLNRIEDNEPHNLTSGIEELEGSINSSNDALDKMNRELDKIDGDEPQNLGDDFEKLEDSVNSSNDALKKTKKRLDDIDEDKPKRMSGGFGGLSKAIIVANQGLELMQRTWNTIESLMSKADERTNADARLNLINDGLRTQEQLEAQVLKVANDTRSSYADTATLIATMGRQDFFKGNNDLALQFAETLNKGFVVSGASADEAKFSIRQLSQGLASGVLRGDEFNSVMENASVLAEMMAKEFGVSKGELRAMAEEGKLTADAVVTAIMNQSKAIDTEFNKMPMTFAQGMTIIGNQASELMDDLSQPGAALNTVILKVQELIAWLNTVDGQAFVNGLGIGIGFVIDGLIFLLGVATDIYNFFSNNWSLIAPIFWGIVAAVLAYNAAIITNSIIQGINTGIQTAQAIAMAVKTGSTIAETAATNGLTVAQWALNSAMLASPITWIIIAVIALITVFYLVVAAINKVTGSSISATGIITGVFATLGAFLWDLFLGVFELVLGVINGFVNPFIKIANFIGNVFTNPVSSIIYLFQGMADGVLATLQKIASAMDFIFGSNMADTVAGWRSGLKDLADSAVKEYAPNENYQNVMDELDLSVESLGLKRIEYGDAYKAGYNFGDKIDDKFSIPNIDDLLGNKAKDEALRMKPYDPKDISGIANDADKIKDNTGKIGQEVDLSNQSLQYLRDIAEVEALKQFEAIDAYATVVYEDTEAKLSKQDKELLMAASNKDTNIYYLNYQGGVNIKNDIKKGEDWETIKRNLYEETETDIEVGLSGIEEVVIA</sequence>
<dbReference type="STRING" id="1403537.Q428_08680"/>
<dbReference type="OrthoDB" id="1677957at2"/>
<proteinExistence type="predicted"/>
<accession>A0A017RWF3</accession>
<dbReference type="AlphaFoldDB" id="A0A017RWF3"/>
<name>A0A017RWF3_9CLOT</name>
<keyword evidence="2" id="KW-1133">Transmembrane helix</keyword>
<keyword evidence="5" id="KW-1185">Reference proteome</keyword>
<dbReference type="EMBL" id="AZQP01000024">
    <property type="protein sequence ID" value="EYE88265.1"/>
    <property type="molecule type" value="Genomic_DNA"/>
</dbReference>
<evidence type="ECO:0000313" key="4">
    <source>
        <dbReference type="EMBL" id="EYE88265.1"/>
    </source>
</evidence>
<dbReference type="NCBIfam" id="TIGR02675">
    <property type="entry name" value="tape_meas_nterm"/>
    <property type="match status" value="1"/>
</dbReference>
<protein>
    <recommendedName>
        <fullName evidence="3">Tape measure protein N-terminal domain-containing protein</fullName>
    </recommendedName>
</protein>
<dbReference type="InterPro" id="IPR013491">
    <property type="entry name" value="Tape_meas_N"/>
</dbReference>
<dbReference type="Pfam" id="PF20155">
    <property type="entry name" value="TMP_3"/>
    <property type="match status" value="1"/>
</dbReference>
<evidence type="ECO:0000256" key="2">
    <source>
        <dbReference type="SAM" id="Phobius"/>
    </source>
</evidence>
<evidence type="ECO:0000313" key="5">
    <source>
        <dbReference type="Proteomes" id="UP000019681"/>
    </source>
</evidence>
<dbReference type="Proteomes" id="UP000019681">
    <property type="component" value="Unassembled WGS sequence"/>
</dbReference>
<dbReference type="RefSeq" id="WP_035379967.1">
    <property type="nucleotide sequence ID" value="NZ_AZQP01000024.1"/>
</dbReference>
<feature type="transmembrane region" description="Helical" evidence="2">
    <location>
        <begin position="582"/>
        <end position="603"/>
    </location>
</feature>
<feature type="domain" description="Tape measure protein N-terminal" evidence="3">
    <location>
        <begin position="259"/>
        <end position="446"/>
    </location>
</feature>
<keyword evidence="2" id="KW-0812">Transmembrane</keyword>
<gene>
    <name evidence="4" type="ORF">Q428_08680</name>
</gene>
<feature type="transmembrane region" description="Helical" evidence="2">
    <location>
        <begin position="507"/>
        <end position="529"/>
    </location>
</feature>
<feature type="transmembrane region" description="Helical" evidence="2">
    <location>
        <begin position="615"/>
        <end position="643"/>
    </location>
</feature>
<evidence type="ECO:0000259" key="3">
    <source>
        <dbReference type="Pfam" id="PF20155"/>
    </source>
</evidence>
<organism evidence="4 5">
    <name type="scientific">Fervidicella metallireducens AeB</name>
    <dbReference type="NCBI Taxonomy" id="1403537"/>
    <lineage>
        <taxon>Bacteria</taxon>
        <taxon>Bacillati</taxon>
        <taxon>Bacillota</taxon>
        <taxon>Clostridia</taxon>
        <taxon>Eubacteriales</taxon>
        <taxon>Clostridiaceae</taxon>
        <taxon>Fervidicella</taxon>
    </lineage>
</organism>
<feature type="transmembrane region" description="Helical" evidence="2">
    <location>
        <begin position="473"/>
        <end position="495"/>
    </location>
</feature>
<keyword evidence="2" id="KW-0472">Membrane</keyword>